<comment type="caution">
    <text evidence="2">The sequence shown here is derived from an EMBL/GenBank/DDBJ whole genome shotgun (WGS) entry which is preliminary data.</text>
</comment>
<proteinExistence type="predicted"/>
<keyword evidence="3" id="KW-1185">Reference proteome</keyword>
<evidence type="ECO:0000256" key="1">
    <source>
        <dbReference type="SAM" id="MobiDB-lite"/>
    </source>
</evidence>
<name>A0AAD8SPQ4_LOLMU</name>
<dbReference type="Proteomes" id="UP001231189">
    <property type="component" value="Unassembled WGS sequence"/>
</dbReference>
<protein>
    <submittedName>
        <fullName evidence="2">Uncharacterized protein</fullName>
    </submittedName>
</protein>
<evidence type="ECO:0000313" key="2">
    <source>
        <dbReference type="EMBL" id="KAK1662146.1"/>
    </source>
</evidence>
<accession>A0AAD8SPQ4</accession>
<reference evidence="2" key="1">
    <citation type="submission" date="2023-07" db="EMBL/GenBank/DDBJ databases">
        <title>A chromosome-level genome assembly of Lolium multiflorum.</title>
        <authorList>
            <person name="Chen Y."/>
            <person name="Copetti D."/>
            <person name="Kolliker R."/>
            <person name="Studer B."/>
        </authorList>
    </citation>
    <scope>NUCLEOTIDE SEQUENCE</scope>
    <source>
        <strain evidence="2">02402/16</strain>
        <tissue evidence="2">Leaf</tissue>
    </source>
</reference>
<feature type="compositionally biased region" description="Acidic residues" evidence="1">
    <location>
        <begin position="59"/>
        <end position="72"/>
    </location>
</feature>
<feature type="compositionally biased region" description="Acidic residues" evidence="1">
    <location>
        <begin position="9"/>
        <end position="22"/>
    </location>
</feature>
<sequence>MGGKRKAEDEPEVSDDDGDEIISEEEFKAILAESRARAVQKYSEMFARLGLREDVGLSYDDEEEEEDGDVDEAAPRSSG</sequence>
<feature type="region of interest" description="Disordered" evidence="1">
    <location>
        <begin position="1"/>
        <end position="22"/>
    </location>
</feature>
<organism evidence="2 3">
    <name type="scientific">Lolium multiflorum</name>
    <name type="common">Italian ryegrass</name>
    <name type="synonym">Lolium perenne subsp. multiflorum</name>
    <dbReference type="NCBI Taxonomy" id="4521"/>
    <lineage>
        <taxon>Eukaryota</taxon>
        <taxon>Viridiplantae</taxon>
        <taxon>Streptophyta</taxon>
        <taxon>Embryophyta</taxon>
        <taxon>Tracheophyta</taxon>
        <taxon>Spermatophyta</taxon>
        <taxon>Magnoliopsida</taxon>
        <taxon>Liliopsida</taxon>
        <taxon>Poales</taxon>
        <taxon>Poaceae</taxon>
        <taxon>BOP clade</taxon>
        <taxon>Pooideae</taxon>
        <taxon>Poodae</taxon>
        <taxon>Poeae</taxon>
        <taxon>Poeae Chloroplast Group 2 (Poeae type)</taxon>
        <taxon>Loliodinae</taxon>
        <taxon>Loliinae</taxon>
        <taxon>Lolium</taxon>
    </lineage>
</organism>
<dbReference type="AlphaFoldDB" id="A0AAD8SPQ4"/>
<evidence type="ECO:0000313" key="3">
    <source>
        <dbReference type="Proteomes" id="UP001231189"/>
    </source>
</evidence>
<dbReference type="EMBL" id="JAUUTY010000003">
    <property type="protein sequence ID" value="KAK1662146.1"/>
    <property type="molecule type" value="Genomic_DNA"/>
</dbReference>
<gene>
    <name evidence="2" type="ORF">QYE76_050305</name>
</gene>
<feature type="region of interest" description="Disordered" evidence="1">
    <location>
        <begin position="53"/>
        <end position="79"/>
    </location>
</feature>